<dbReference type="RefSeq" id="WP_094580448.1">
    <property type="nucleotide sequence ID" value="NZ_NHOW01000167.1"/>
</dbReference>
<dbReference type="Proteomes" id="UP000216409">
    <property type="component" value="Unassembled WGS sequence"/>
</dbReference>
<dbReference type="EMBL" id="NHOW01000167">
    <property type="protein sequence ID" value="OYR58754.1"/>
    <property type="molecule type" value="Genomic_DNA"/>
</dbReference>
<evidence type="ECO:0000313" key="1">
    <source>
        <dbReference type="EMBL" id="OYR58754.1"/>
    </source>
</evidence>
<dbReference type="AlphaFoldDB" id="A0A256IQD0"/>
<gene>
    <name evidence="1" type="ORF">DJ83_14480</name>
</gene>
<name>A0A256IQD0_HALEZ</name>
<evidence type="ECO:0000313" key="2">
    <source>
        <dbReference type="Proteomes" id="UP000216409"/>
    </source>
</evidence>
<sequence length="179" mass="20201">MSDVRYCYYPRTRAPPEFVNKVVAAFRANEDAISTVNDDNGLRSDDVLDIVRDDLEVIGFDVEEGKKKEEKIHRPVLFGENGEPDLQYEVDGYHEGQHYGLEVEAGRTVKGNALYRDLIQAAVMVQVDTLVLVVPNVYRYNSGGRTTESKAYEKSNDVIDTVYASGRIELPFETLLIGY</sequence>
<organism evidence="1 2">
    <name type="scientific">Halorubrum ezzemoulense</name>
    <name type="common">Halorubrum chaoviator</name>
    <dbReference type="NCBI Taxonomy" id="337243"/>
    <lineage>
        <taxon>Archaea</taxon>
        <taxon>Methanobacteriati</taxon>
        <taxon>Methanobacteriota</taxon>
        <taxon>Stenosarchaea group</taxon>
        <taxon>Halobacteria</taxon>
        <taxon>Halobacteriales</taxon>
        <taxon>Haloferacaceae</taxon>
        <taxon>Halorubrum</taxon>
    </lineage>
</organism>
<protein>
    <recommendedName>
        <fullName evidence="3">Restriction endonuclease</fullName>
    </recommendedName>
</protein>
<reference evidence="1 2" key="1">
    <citation type="journal article" date="2014" name="Front. Microbiol.">
        <title>Population and genomic analysis of the genus Halorubrum.</title>
        <authorList>
            <person name="Fullmer M.S."/>
            <person name="Soucy S.M."/>
            <person name="Swithers K.S."/>
            <person name="Makkay A.M."/>
            <person name="Wheeler R."/>
            <person name="Ventosa A."/>
            <person name="Gogarten J.P."/>
            <person name="Papke R.T."/>
        </authorList>
    </citation>
    <scope>NUCLEOTIDE SEQUENCE [LARGE SCALE GENOMIC DNA]</scope>
    <source>
        <strain evidence="1 2">LD3</strain>
    </source>
</reference>
<evidence type="ECO:0008006" key="3">
    <source>
        <dbReference type="Google" id="ProtNLM"/>
    </source>
</evidence>
<accession>A0A256IQD0</accession>
<proteinExistence type="predicted"/>
<comment type="caution">
    <text evidence="1">The sequence shown here is derived from an EMBL/GenBank/DDBJ whole genome shotgun (WGS) entry which is preliminary data.</text>
</comment>